<keyword evidence="2 5" id="KW-0812">Transmembrane</keyword>
<feature type="transmembrane region" description="Helical" evidence="5">
    <location>
        <begin position="29"/>
        <end position="48"/>
    </location>
</feature>
<dbReference type="EMBL" id="JAERQM010000002">
    <property type="protein sequence ID" value="MBU8544055.1"/>
    <property type="molecule type" value="Genomic_DNA"/>
</dbReference>
<keyword evidence="8" id="KW-1185">Reference proteome</keyword>
<dbReference type="InterPro" id="IPR050932">
    <property type="entry name" value="TM2D1-3-like"/>
</dbReference>
<evidence type="ECO:0000313" key="7">
    <source>
        <dbReference type="EMBL" id="MBU8544055.1"/>
    </source>
</evidence>
<gene>
    <name evidence="7" type="ORF">JJQ90_10085</name>
</gene>
<proteinExistence type="predicted"/>
<dbReference type="InterPro" id="IPR007829">
    <property type="entry name" value="TM2"/>
</dbReference>
<keyword evidence="3 5" id="KW-1133">Transmembrane helix</keyword>
<evidence type="ECO:0000256" key="4">
    <source>
        <dbReference type="ARBA" id="ARBA00023136"/>
    </source>
</evidence>
<evidence type="ECO:0000256" key="1">
    <source>
        <dbReference type="ARBA" id="ARBA00004141"/>
    </source>
</evidence>
<sequence length="108" mass="11806">MMSSNLPPSGPSRDAVVMMQYDAAKKNALLAYLLWFFLGAFGAHRFYLGQTGSGIAMLVIFLLSFPLAFVAVGFLGFLAIGIWWLVDAFLIPGLVARHNTALIAQLQR</sequence>
<keyword evidence="4 5" id="KW-0472">Membrane</keyword>
<evidence type="ECO:0000313" key="8">
    <source>
        <dbReference type="Proteomes" id="UP000689967"/>
    </source>
</evidence>
<protein>
    <submittedName>
        <fullName evidence="7">TM2 domain-containing protein</fullName>
    </submittedName>
</protein>
<dbReference type="PANTHER" id="PTHR21016">
    <property type="entry name" value="BETA-AMYLOID BINDING PROTEIN-RELATED"/>
    <property type="match status" value="1"/>
</dbReference>
<dbReference type="RefSeq" id="WP_216874883.1">
    <property type="nucleotide sequence ID" value="NZ_JAERQM010000002.1"/>
</dbReference>
<comment type="caution">
    <text evidence="7">The sequence shown here is derived from an EMBL/GenBank/DDBJ whole genome shotgun (WGS) entry which is preliminary data.</text>
</comment>
<reference evidence="7 8" key="1">
    <citation type="submission" date="2021-01" db="EMBL/GenBank/DDBJ databases">
        <title>Roseomonas sp. nov, a bacterium isolated from an oil production mixture in Yumen Oilfield.</title>
        <authorList>
            <person name="Wu D."/>
        </authorList>
    </citation>
    <scope>NUCLEOTIDE SEQUENCE [LARGE SCALE GENOMIC DNA]</scope>
    <source>
        <strain evidence="7 8">ROY-5-3</strain>
    </source>
</reference>
<accession>A0ABS6H5U4</accession>
<dbReference type="Proteomes" id="UP000689967">
    <property type="component" value="Unassembled WGS sequence"/>
</dbReference>
<organism evidence="7 8">
    <name type="scientific">Falsiroseomonas oleicola</name>
    <dbReference type="NCBI Taxonomy" id="2801474"/>
    <lineage>
        <taxon>Bacteria</taxon>
        <taxon>Pseudomonadati</taxon>
        <taxon>Pseudomonadota</taxon>
        <taxon>Alphaproteobacteria</taxon>
        <taxon>Acetobacterales</taxon>
        <taxon>Roseomonadaceae</taxon>
        <taxon>Falsiroseomonas</taxon>
    </lineage>
</organism>
<name>A0ABS6H5U4_9PROT</name>
<evidence type="ECO:0000256" key="2">
    <source>
        <dbReference type="ARBA" id="ARBA00022692"/>
    </source>
</evidence>
<dbReference type="PANTHER" id="PTHR21016:SF25">
    <property type="entry name" value="TM2 DOMAIN-CONTAINING PROTEIN DDB_G0277895-RELATED"/>
    <property type="match status" value="1"/>
</dbReference>
<evidence type="ECO:0000256" key="5">
    <source>
        <dbReference type="SAM" id="Phobius"/>
    </source>
</evidence>
<dbReference type="Pfam" id="PF05154">
    <property type="entry name" value="TM2"/>
    <property type="match status" value="1"/>
</dbReference>
<evidence type="ECO:0000259" key="6">
    <source>
        <dbReference type="Pfam" id="PF05154"/>
    </source>
</evidence>
<evidence type="ECO:0000256" key="3">
    <source>
        <dbReference type="ARBA" id="ARBA00022989"/>
    </source>
</evidence>
<feature type="domain" description="TM2" evidence="6">
    <location>
        <begin position="25"/>
        <end position="89"/>
    </location>
</feature>
<comment type="subcellular location">
    <subcellularLocation>
        <location evidence="1">Membrane</location>
        <topology evidence="1">Multi-pass membrane protein</topology>
    </subcellularLocation>
</comment>
<feature type="transmembrane region" description="Helical" evidence="5">
    <location>
        <begin position="55"/>
        <end position="86"/>
    </location>
</feature>